<dbReference type="Proteomes" id="UP001152799">
    <property type="component" value="Chromosome 9"/>
</dbReference>
<sequence length="103" mass="12077">MKNFGNQPTETELIENTISHISKFSWNTSEGKNVKLFACEEEDYSLIFPKFQIFPVENTNMKNYVNQLTKTDIIVNTVLQNSKFSWKTSERKNLKLFACEEED</sequence>
<evidence type="ECO:0000313" key="2">
    <source>
        <dbReference type="Proteomes" id="UP001152799"/>
    </source>
</evidence>
<reference evidence="1" key="1">
    <citation type="submission" date="2022-01" db="EMBL/GenBank/DDBJ databases">
        <authorList>
            <person name="King R."/>
        </authorList>
    </citation>
    <scope>NUCLEOTIDE SEQUENCE</scope>
</reference>
<name>A0A9N9QS98_9CUCU</name>
<gene>
    <name evidence="1" type="ORF">CEUTPL_LOCUS13700</name>
</gene>
<dbReference type="AlphaFoldDB" id="A0A9N9QS98"/>
<dbReference type="EMBL" id="OU892285">
    <property type="protein sequence ID" value="CAG9773303.1"/>
    <property type="molecule type" value="Genomic_DNA"/>
</dbReference>
<keyword evidence="2" id="KW-1185">Reference proteome</keyword>
<organism evidence="1 2">
    <name type="scientific">Ceutorhynchus assimilis</name>
    <name type="common">cabbage seed weevil</name>
    <dbReference type="NCBI Taxonomy" id="467358"/>
    <lineage>
        <taxon>Eukaryota</taxon>
        <taxon>Metazoa</taxon>
        <taxon>Ecdysozoa</taxon>
        <taxon>Arthropoda</taxon>
        <taxon>Hexapoda</taxon>
        <taxon>Insecta</taxon>
        <taxon>Pterygota</taxon>
        <taxon>Neoptera</taxon>
        <taxon>Endopterygota</taxon>
        <taxon>Coleoptera</taxon>
        <taxon>Polyphaga</taxon>
        <taxon>Cucujiformia</taxon>
        <taxon>Curculionidae</taxon>
        <taxon>Ceutorhynchinae</taxon>
        <taxon>Ceutorhynchus</taxon>
    </lineage>
</organism>
<protein>
    <submittedName>
        <fullName evidence="1">Uncharacterized protein</fullName>
    </submittedName>
</protein>
<evidence type="ECO:0000313" key="1">
    <source>
        <dbReference type="EMBL" id="CAG9773303.1"/>
    </source>
</evidence>
<proteinExistence type="predicted"/>
<accession>A0A9N9QS98</accession>